<sequence length="68" mass="8108">MNDIVEKQRQRYIQDRRTDLINSLYRMGVYETPDGRNLEDVSLFTLEHVHVNEKCRMANIKQAQGELK</sequence>
<evidence type="ECO:0000313" key="2">
    <source>
        <dbReference type="Proteomes" id="UP000469125"/>
    </source>
</evidence>
<dbReference type="AlphaFoldDB" id="A0A6N8FHR5"/>
<name>A0A6N8FHR5_9BACI</name>
<keyword evidence="2" id="KW-1185">Reference proteome</keyword>
<proteinExistence type="predicted"/>
<comment type="caution">
    <text evidence="1">The sequence shown here is derived from an EMBL/GenBank/DDBJ whole genome shotgun (WGS) entry which is preliminary data.</text>
</comment>
<organism evidence="1 2">
    <name type="scientific">Ornithinibacillus caprae</name>
    <dbReference type="NCBI Taxonomy" id="2678566"/>
    <lineage>
        <taxon>Bacteria</taxon>
        <taxon>Bacillati</taxon>
        <taxon>Bacillota</taxon>
        <taxon>Bacilli</taxon>
        <taxon>Bacillales</taxon>
        <taxon>Bacillaceae</taxon>
        <taxon>Ornithinibacillus</taxon>
    </lineage>
</organism>
<accession>A0A6N8FHR5</accession>
<dbReference type="EMBL" id="WOCA01000009">
    <property type="protein sequence ID" value="MUK89130.1"/>
    <property type="molecule type" value="Genomic_DNA"/>
</dbReference>
<reference evidence="1 2" key="1">
    <citation type="submission" date="2019-11" db="EMBL/GenBank/DDBJ databases">
        <authorList>
            <person name="Li X."/>
        </authorList>
    </citation>
    <scope>NUCLEOTIDE SEQUENCE [LARGE SCALE GENOMIC DNA]</scope>
    <source>
        <strain evidence="1 2">L9</strain>
    </source>
</reference>
<dbReference type="Pfam" id="PF13076">
    <property type="entry name" value="Fur_reg_FbpA"/>
    <property type="match status" value="1"/>
</dbReference>
<protein>
    <submittedName>
        <fullName evidence="1">Fur-regulated basic protein FbpA</fullName>
    </submittedName>
</protein>
<dbReference type="InterPro" id="IPR025072">
    <property type="entry name" value="Fur_reg_FbpA"/>
</dbReference>
<dbReference type="RefSeq" id="WP_155669107.1">
    <property type="nucleotide sequence ID" value="NZ_WOCA01000009.1"/>
</dbReference>
<dbReference type="Proteomes" id="UP000469125">
    <property type="component" value="Unassembled WGS sequence"/>
</dbReference>
<evidence type="ECO:0000313" key="1">
    <source>
        <dbReference type="EMBL" id="MUK89130.1"/>
    </source>
</evidence>
<gene>
    <name evidence="1" type="primary">fbpA</name>
    <name evidence="1" type="ORF">GMD78_12175</name>
</gene>